<accession>A0A9W7YI62</accession>
<keyword evidence="4" id="KW-0255">Endonuclease</keyword>
<dbReference type="SUPFAM" id="SSF47807">
    <property type="entry name" value="5' to 3' exonuclease, C-terminal subdomain"/>
    <property type="match status" value="1"/>
</dbReference>
<dbReference type="Pfam" id="PF00867">
    <property type="entry name" value="XPG_I"/>
    <property type="match status" value="1"/>
</dbReference>
<dbReference type="GO" id="GO:0008409">
    <property type="term" value="F:5'-3' exonuclease activity"/>
    <property type="evidence" value="ECO:0007669"/>
    <property type="project" value="TreeGrafter"/>
</dbReference>
<dbReference type="Gene3D" id="1.10.150.20">
    <property type="entry name" value="5' to 3' exonuclease, C-terminal subdomain"/>
    <property type="match status" value="1"/>
</dbReference>
<dbReference type="Proteomes" id="UP001143981">
    <property type="component" value="Unassembled WGS sequence"/>
</dbReference>
<gene>
    <name evidence="10" type="ORF">LPJ61_001196</name>
</gene>
<sequence>MGVQRLMPLLARFAPGCISMPTAKDLSGLVLAMDSNIFVHRFLKGVDGGTDEKRHLRGMHRLATYAQTLGVTPLFVFDGKVPTQGKESELDKRQVERLRMFLELEREKTRAQRVVKLTAISAQLVAECDPSSPAGPDDAQAVAWLKARVQELAADAGRPQQSIAGRMDQLEAAACRELLLGFGAQPGPGYAGGDACDVHGAQALSTLQALSAERVAVLGRRVEPLTDDKIGECVELVAAMGCATHVAGPCEESEGVCAQLCRAGVADAVCSEDLDVVAFGARLLRGFGTPGARAPMVLVDAERAHEELELSREAFVDLCILCGTDFSSTLEKVGPITALRLVREHGSIERILERSAFQPRPGFTPDVARHVFLTNRQPPPIHSRNQLRQLARPADPAAVAALLGGGHPSPDDSRAPLDGTDPFARSRVLP</sequence>
<proteinExistence type="predicted"/>
<dbReference type="AlphaFoldDB" id="A0A9W7YI62"/>
<dbReference type="GO" id="GO:0005737">
    <property type="term" value="C:cytoplasm"/>
    <property type="evidence" value="ECO:0007669"/>
    <property type="project" value="TreeGrafter"/>
</dbReference>
<evidence type="ECO:0000313" key="10">
    <source>
        <dbReference type="EMBL" id="KAJ1734204.1"/>
    </source>
</evidence>
<dbReference type="PANTHER" id="PTHR11081">
    <property type="entry name" value="FLAP ENDONUCLEASE FAMILY MEMBER"/>
    <property type="match status" value="1"/>
</dbReference>
<dbReference type="EMBL" id="JANBOI010000088">
    <property type="protein sequence ID" value="KAJ1734204.1"/>
    <property type="molecule type" value="Genomic_DNA"/>
</dbReference>
<comment type="cofactor">
    <cofactor evidence="1">
        <name>Mg(2+)</name>
        <dbReference type="ChEBI" id="CHEBI:18420"/>
    </cofactor>
</comment>
<evidence type="ECO:0000256" key="2">
    <source>
        <dbReference type="ARBA" id="ARBA00022722"/>
    </source>
</evidence>
<protein>
    <recommendedName>
        <fullName evidence="12">PIN domain-like protein</fullName>
    </recommendedName>
</protein>
<evidence type="ECO:0000313" key="11">
    <source>
        <dbReference type="Proteomes" id="UP001143981"/>
    </source>
</evidence>
<dbReference type="Pfam" id="PF00752">
    <property type="entry name" value="XPG_N"/>
    <property type="match status" value="1"/>
</dbReference>
<feature type="domain" description="XPG N-terminal" evidence="9">
    <location>
        <begin position="1"/>
        <end position="100"/>
    </location>
</feature>
<evidence type="ECO:0000259" key="8">
    <source>
        <dbReference type="SMART" id="SM00484"/>
    </source>
</evidence>
<reference evidence="10" key="1">
    <citation type="submission" date="2022-07" db="EMBL/GenBank/DDBJ databases">
        <title>Phylogenomic reconstructions and comparative analyses of Kickxellomycotina fungi.</title>
        <authorList>
            <person name="Reynolds N.K."/>
            <person name="Stajich J.E."/>
            <person name="Barry K."/>
            <person name="Grigoriev I.V."/>
            <person name="Crous P."/>
            <person name="Smith M.E."/>
        </authorList>
    </citation>
    <scope>NUCLEOTIDE SEQUENCE</scope>
    <source>
        <strain evidence="10">BCRC 34381</strain>
    </source>
</reference>
<dbReference type="SMART" id="SM00485">
    <property type="entry name" value="XPGN"/>
    <property type="match status" value="1"/>
</dbReference>
<feature type="domain" description="XPG-I" evidence="8">
    <location>
        <begin position="238"/>
        <end position="310"/>
    </location>
</feature>
<dbReference type="GO" id="GO:0046872">
    <property type="term" value="F:metal ion binding"/>
    <property type="evidence" value="ECO:0007669"/>
    <property type="project" value="UniProtKB-KW"/>
</dbReference>
<dbReference type="PANTHER" id="PTHR11081:SF9">
    <property type="entry name" value="FLAP ENDONUCLEASE 1"/>
    <property type="match status" value="1"/>
</dbReference>
<name>A0A9W7YI62_9FUNG</name>
<dbReference type="SMART" id="SM00484">
    <property type="entry name" value="XPGI"/>
    <property type="match status" value="1"/>
</dbReference>
<evidence type="ECO:0000256" key="4">
    <source>
        <dbReference type="ARBA" id="ARBA00022759"/>
    </source>
</evidence>
<dbReference type="GO" id="GO:0017108">
    <property type="term" value="F:5'-flap endonuclease activity"/>
    <property type="evidence" value="ECO:0007669"/>
    <property type="project" value="TreeGrafter"/>
</dbReference>
<dbReference type="InterPro" id="IPR036279">
    <property type="entry name" value="5-3_exonuclease_C_sf"/>
</dbReference>
<evidence type="ECO:0000256" key="7">
    <source>
        <dbReference type="SAM" id="MobiDB-lite"/>
    </source>
</evidence>
<keyword evidence="2" id="KW-0540">Nuclease</keyword>
<keyword evidence="11" id="KW-1185">Reference proteome</keyword>
<evidence type="ECO:0000259" key="9">
    <source>
        <dbReference type="SMART" id="SM00485"/>
    </source>
</evidence>
<dbReference type="GO" id="GO:0003677">
    <property type="term" value="F:DNA binding"/>
    <property type="evidence" value="ECO:0007669"/>
    <property type="project" value="InterPro"/>
</dbReference>
<dbReference type="GO" id="GO:0006281">
    <property type="term" value="P:DNA repair"/>
    <property type="evidence" value="ECO:0007669"/>
    <property type="project" value="UniProtKB-ARBA"/>
</dbReference>
<dbReference type="InterPro" id="IPR006085">
    <property type="entry name" value="XPG_DNA_repair_N"/>
</dbReference>
<dbReference type="SUPFAM" id="SSF88723">
    <property type="entry name" value="PIN domain-like"/>
    <property type="match status" value="1"/>
</dbReference>
<evidence type="ECO:0008006" key="12">
    <source>
        <dbReference type="Google" id="ProtNLM"/>
    </source>
</evidence>
<evidence type="ECO:0000256" key="5">
    <source>
        <dbReference type="ARBA" id="ARBA00022801"/>
    </source>
</evidence>
<comment type="caution">
    <text evidence="10">The sequence shown here is derived from an EMBL/GenBank/DDBJ whole genome shotgun (WGS) entry which is preliminary data.</text>
</comment>
<keyword evidence="6" id="KW-0460">Magnesium</keyword>
<organism evidence="10 11">
    <name type="scientific">Coemansia biformis</name>
    <dbReference type="NCBI Taxonomy" id="1286918"/>
    <lineage>
        <taxon>Eukaryota</taxon>
        <taxon>Fungi</taxon>
        <taxon>Fungi incertae sedis</taxon>
        <taxon>Zoopagomycota</taxon>
        <taxon>Kickxellomycotina</taxon>
        <taxon>Kickxellomycetes</taxon>
        <taxon>Kickxellales</taxon>
        <taxon>Kickxellaceae</taxon>
        <taxon>Coemansia</taxon>
    </lineage>
</organism>
<keyword evidence="3" id="KW-0479">Metal-binding</keyword>
<dbReference type="InterPro" id="IPR006086">
    <property type="entry name" value="XPG-I_dom"/>
</dbReference>
<evidence type="ECO:0000256" key="1">
    <source>
        <dbReference type="ARBA" id="ARBA00001946"/>
    </source>
</evidence>
<keyword evidence="5" id="KW-0378">Hydrolase</keyword>
<dbReference type="Gene3D" id="3.40.50.1010">
    <property type="entry name" value="5'-nuclease"/>
    <property type="match status" value="2"/>
</dbReference>
<dbReference type="GO" id="GO:0005634">
    <property type="term" value="C:nucleus"/>
    <property type="evidence" value="ECO:0007669"/>
    <property type="project" value="TreeGrafter"/>
</dbReference>
<dbReference type="InterPro" id="IPR029060">
    <property type="entry name" value="PIN-like_dom_sf"/>
</dbReference>
<evidence type="ECO:0000256" key="3">
    <source>
        <dbReference type="ARBA" id="ARBA00022723"/>
    </source>
</evidence>
<dbReference type="InterPro" id="IPR008918">
    <property type="entry name" value="HhH2"/>
</dbReference>
<dbReference type="PRINTS" id="PR00853">
    <property type="entry name" value="XPGRADSUPER"/>
</dbReference>
<evidence type="ECO:0000256" key="6">
    <source>
        <dbReference type="ARBA" id="ARBA00022842"/>
    </source>
</evidence>
<feature type="region of interest" description="Disordered" evidence="7">
    <location>
        <begin position="400"/>
        <end position="430"/>
    </location>
</feature>
<dbReference type="InterPro" id="IPR006084">
    <property type="entry name" value="XPG/Rad2"/>
</dbReference>
<dbReference type="OrthoDB" id="31113at2759"/>
<dbReference type="SMART" id="SM00279">
    <property type="entry name" value="HhH2"/>
    <property type="match status" value="1"/>
</dbReference>